<protein>
    <recommendedName>
        <fullName evidence="3">FlgN</fullName>
    </recommendedName>
</protein>
<reference evidence="1" key="2">
    <citation type="submission" date="2006-05" db="EMBL/GenBank/DDBJ databases">
        <title>Sequencing of the draft genome and assembly of Desulfuromonas acetoxidans DSM 684.</title>
        <authorList>
            <consortium name="US DOE Joint Genome Institute (JGI-PGF)"/>
            <person name="Copeland A."/>
            <person name="Lucas S."/>
            <person name="Lapidus A."/>
            <person name="Barry K."/>
            <person name="Detter J.C."/>
            <person name="Glavina del Rio T."/>
            <person name="Hammon N."/>
            <person name="Israni S."/>
            <person name="Dalin E."/>
            <person name="Tice H."/>
            <person name="Bruce D."/>
            <person name="Pitluck S."/>
            <person name="Richardson P."/>
        </authorList>
    </citation>
    <scope>NUCLEOTIDE SEQUENCE [LARGE SCALE GENOMIC DNA]</scope>
    <source>
        <strain evidence="1">DSM 684</strain>
    </source>
</reference>
<proteinExistence type="predicted"/>
<dbReference type="AlphaFoldDB" id="Q1JZQ6"/>
<dbReference type="RefSeq" id="WP_006000342.1">
    <property type="nucleotide sequence ID" value="NZ_AAEW02000008.1"/>
</dbReference>
<gene>
    <name evidence="1" type="ORF">Dace_2536</name>
</gene>
<name>Q1JZQ6_DESA6</name>
<dbReference type="SUPFAM" id="SSF140566">
    <property type="entry name" value="FlgN-like"/>
    <property type="match status" value="1"/>
</dbReference>
<accession>Q1JZQ6</accession>
<evidence type="ECO:0000313" key="2">
    <source>
        <dbReference type="Proteomes" id="UP000005695"/>
    </source>
</evidence>
<dbReference type="OrthoDB" id="5431649at2"/>
<dbReference type="Proteomes" id="UP000005695">
    <property type="component" value="Unassembled WGS sequence"/>
</dbReference>
<evidence type="ECO:0000313" key="1">
    <source>
        <dbReference type="EMBL" id="EAT15836.1"/>
    </source>
</evidence>
<dbReference type="InterPro" id="IPR036679">
    <property type="entry name" value="FlgN-like_sf"/>
</dbReference>
<dbReference type="GO" id="GO:0044780">
    <property type="term" value="P:bacterial-type flagellum assembly"/>
    <property type="evidence" value="ECO:0007669"/>
    <property type="project" value="InterPro"/>
</dbReference>
<keyword evidence="2" id="KW-1185">Reference proteome</keyword>
<sequence length="116" mass="13099">MTRTIHEQLQALHDVIIEERECAKALDVVALQAVTQRKDALLAQLELEGDLSPEDRQLADTIRFENRRNAYLLWSALNWIRESMEFFGRKTVPDAYTPAGGMVSKGMGGRLLSGRV</sequence>
<organism evidence="1 2">
    <name type="scientific">Desulfuromonas acetoxidans (strain DSM 684 / 11070)</name>
    <dbReference type="NCBI Taxonomy" id="281689"/>
    <lineage>
        <taxon>Bacteria</taxon>
        <taxon>Pseudomonadati</taxon>
        <taxon>Thermodesulfobacteriota</taxon>
        <taxon>Desulfuromonadia</taxon>
        <taxon>Desulfuromonadales</taxon>
        <taxon>Desulfuromonadaceae</taxon>
        <taxon>Desulfuromonas</taxon>
    </lineage>
</organism>
<reference evidence="1" key="1">
    <citation type="submission" date="2006-05" db="EMBL/GenBank/DDBJ databases">
        <title>Annotation of the draft genome assembly of Desulfuromonas acetoxidans DSM 684.</title>
        <authorList>
            <consortium name="US DOE Joint Genome Institute (JGI-ORNL)"/>
            <person name="Larimer F."/>
            <person name="Land M."/>
            <person name="Hauser L."/>
        </authorList>
    </citation>
    <scope>NUCLEOTIDE SEQUENCE [LARGE SCALE GENOMIC DNA]</scope>
    <source>
        <strain evidence="1">DSM 684</strain>
    </source>
</reference>
<dbReference type="EMBL" id="AAEW02000008">
    <property type="protein sequence ID" value="EAT15836.1"/>
    <property type="molecule type" value="Genomic_DNA"/>
</dbReference>
<evidence type="ECO:0008006" key="3">
    <source>
        <dbReference type="Google" id="ProtNLM"/>
    </source>
</evidence>
<comment type="caution">
    <text evidence="1">The sequence shown here is derived from an EMBL/GenBank/DDBJ whole genome shotgun (WGS) entry which is preliminary data.</text>
</comment>